<organism evidence="1 2">
    <name type="scientific">Legionella donaldsonii</name>
    <dbReference type="NCBI Taxonomy" id="45060"/>
    <lineage>
        <taxon>Bacteria</taxon>
        <taxon>Pseudomonadati</taxon>
        <taxon>Pseudomonadota</taxon>
        <taxon>Gammaproteobacteria</taxon>
        <taxon>Legionellales</taxon>
        <taxon>Legionellaceae</taxon>
        <taxon>Legionella</taxon>
    </lineage>
</organism>
<dbReference type="AlphaFoldDB" id="A0A378JBV7"/>
<accession>A0A378JBV7</accession>
<dbReference type="EMBL" id="UGOA01000001">
    <property type="protein sequence ID" value="STX44471.1"/>
    <property type="molecule type" value="Genomic_DNA"/>
</dbReference>
<dbReference type="Proteomes" id="UP000254677">
    <property type="component" value="Unassembled WGS sequence"/>
</dbReference>
<evidence type="ECO:0000313" key="1">
    <source>
        <dbReference type="EMBL" id="STX44471.1"/>
    </source>
</evidence>
<dbReference type="SUPFAM" id="SSF89807">
    <property type="entry name" value="Dodecin-like"/>
    <property type="match status" value="1"/>
</dbReference>
<evidence type="ECO:0000313" key="2">
    <source>
        <dbReference type="Proteomes" id="UP000254677"/>
    </source>
</evidence>
<proteinExistence type="predicted"/>
<dbReference type="InterPro" id="IPR025543">
    <property type="entry name" value="Dodecin-like"/>
</dbReference>
<dbReference type="Gene3D" id="3.30.1660.10">
    <property type="entry name" value="Flavin-binding protein dodecin"/>
    <property type="match status" value="1"/>
</dbReference>
<dbReference type="InterPro" id="IPR036694">
    <property type="entry name" value="Dodecin-like_sf"/>
</dbReference>
<gene>
    <name evidence="1" type="ORF">NCTC13292_02772</name>
</gene>
<sequence length="60" mass="6724">MSTKIGDYTGYSDSGITDAVENALQKAVEQHSYFEIIETRGVHVGDDKRHYQVTLSLFSD</sequence>
<name>A0A378JBV7_9GAMM</name>
<protein>
    <submittedName>
        <fullName evidence="1">Protein of uncharacterized function (DUF1458)</fullName>
    </submittedName>
</protein>
<dbReference type="InterPro" id="IPR009923">
    <property type="entry name" value="Dodecin"/>
</dbReference>
<reference evidence="1 2" key="1">
    <citation type="submission" date="2018-06" db="EMBL/GenBank/DDBJ databases">
        <authorList>
            <consortium name="Pathogen Informatics"/>
            <person name="Doyle S."/>
        </authorList>
    </citation>
    <scope>NUCLEOTIDE SEQUENCE [LARGE SCALE GENOMIC DNA]</scope>
    <source>
        <strain evidence="1 2">NCTC13292</strain>
    </source>
</reference>
<keyword evidence="2" id="KW-1185">Reference proteome</keyword>
<dbReference type="RefSeq" id="WP_245954008.1">
    <property type="nucleotide sequence ID" value="NZ_CAXYJE010000001.1"/>
</dbReference>
<dbReference type="Pfam" id="PF07311">
    <property type="entry name" value="Dodecin"/>
    <property type="match status" value="1"/>
</dbReference>